<feature type="region of interest" description="Disordered" evidence="1">
    <location>
        <begin position="23"/>
        <end position="48"/>
    </location>
</feature>
<dbReference type="RefSeq" id="WP_184485071.1">
    <property type="nucleotide sequence ID" value="NZ_JAAEDJ010000012.1"/>
</dbReference>
<evidence type="ECO:0000313" key="2">
    <source>
        <dbReference type="EMBL" id="MBB5690371.1"/>
    </source>
</evidence>
<evidence type="ECO:0000313" key="3">
    <source>
        <dbReference type="Proteomes" id="UP000562254"/>
    </source>
</evidence>
<protein>
    <submittedName>
        <fullName evidence="2">Uncharacterized protein</fullName>
    </submittedName>
</protein>
<reference evidence="2 3" key="1">
    <citation type="submission" date="2020-08" db="EMBL/GenBank/DDBJ databases">
        <title>Genomic Encyclopedia of Type Strains, Phase IV (KMG-IV): sequencing the most valuable type-strain genomes for metagenomic binning, comparative biology and taxonomic classification.</title>
        <authorList>
            <person name="Goeker M."/>
        </authorList>
    </citation>
    <scope>NUCLEOTIDE SEQUENCE [LARGE SCALE GENOMIC DNA]</scope>
    <source>
        <strain evidence="2 3">DSM 25895</strain>
    </source>
</reference>
<dbReference type="AlphaFoldDB" id="A0A840Y2Z8"/>
<dbReference type="EMBL" id="JACIJE010000006">
    <property type="protein sequence ID" value="MBB5690371.1"/>
    <property type="molecule type" value="Genomic_DNA"/>
</dbReference>
<gene>
    <name evidence="2" type="ORF">FHS88_002504</name>
</gene>
<accession>A0A840Y2Z8</accession>
<dbReference type="Proteomes" id="UP000562254">
    <property type="component" value="Unassembled WGS sequence"/>
</dbReference>
<proteinExistence type="predicted"/>
<comment type="caution">
    <text evidence="2">The sequence shown here is derived from an EMBL/GenBank/DDBJ whole genome shotgun (WGS) entry which is preliminary data.</text>
</comment>
<sequence length="216" mass="24162">MSELRRFARRPERLDTLVRDRLKTWPQRPPGTASLGAEGAWLRGRPSDGEPVAQPYLKIPGSDRMRTIPDGLWLHFGGTAEDPYADILCIEACSTYQNLLDKRSRFAPSTVALLAHCPLPWLLAPLQANDPTPRWRIIPFLAAEPVAALTVPVRDLRVLYGLQREQYDGFARHQVPHPHEYFCPMDALTAHEGHANPAMRSLLARACAASAFMVPP</sequence>
<organism evidence="2 3">
    <name type="scientific">Neoroseomonas alkaliterrae</name>
    <dbReference type="NCBI Taxonomy" id="1452450"/>
    <lineage>
        <taxon>Bacteria</taxon>
        <taxon>Pseudomonadati</taxon>
        <taxon>Pseudomonadota</taxon>
        <taxon>Alphaproteobacteria</taxon>
        <taxon>Acetobacterales</taxon>
        <taxon>Acetobacteraceae</taxon>
        <taxon>Neoroseomonas</taxon>
    </lineage>
</organism>
<evidence type="ECO:0000256" key="1">
    <source>
        <dbReference type="SAM" id="MobiDB-lite"/>
    </source>
</evidence>
<keyword evidence="3" id="KW-1185">Reference proteome</keyword>
<name>A0A840Y2Z8_9PROT</name>